<dbReference type="Pfam" id="PF10720">
    <property type="entry name" value="DUF2515"/>
    <property type="match status" value="1"/>
</dbReference>
<sequence length="316" mass="38003">MYTGRSKQDYLYYITKLTKKHNLDNISRTKAYQQFYMHFPEIQWALLASVVSRNAGWNMTDLCLPSYKEMLSAKEREQLFMTYERANWLIFSDAFPQLLIYKLSRKFHQPLFHLLKKYHVSSYMINEWFYFWETGDRERLMIALIINEQNVIQEPVINQSYFKHHVFLRLPYLLQDFLMMNAVLIPTRSPSIYGKFVHDFTKISKRIELGKNLASIIFSKDVYSKLMDFITFVEHTGSRIDYERFLNINPSNSPFLRMVFPVITHQDKIRKDWYKFGGVSRSWVLPVTAEPKKIGEIFYKKRHLLSAYYHIKLLFK</sequence>
<evidence type="ECO:0000313" key="1">
    <source>
        <dbReference type="EMBL" id="MUK87299.1"/>
    </source>
</evidence>
<gene>
    <name evidence="1" type="ORF">GMD78_02635</name>
</gene>
<keyword evidence="2" id="KW-1185">Reference proteome</keyword>
<comment type="caution">
    <text evidence="1">The sequence shown here is derived from an EMBL/GenBank/DDBJ whole genome shotgun (WGS) entry which is preliminary data.</text>
</comment>
<proteinExistence type="predicted"/>
<dbReference type="RefSeq" id="WP_155666848.1">
    <property type="nucleotide sequence ID" value="NZ_WOCA01000001.1"/>
</dbReference>
<dbReference type="AlphaFoldDB" id="A0A6N8FHS3"/>
<reference evidence="1 2" key="1">
    <citation type="submission" date="2019-11" db="EMBL/GenBank/DDBJ databases">
        <authorList>
            <person name="Li X."/>
        </authorList>
    </citation>
    <scope>NUCLEOTIDE SEQUENCE [LARGE SCALE GENOMIC DNA]</scope>
    <source>
        <strain evidence="1 2">L9</strain>
    </source>
</reference>
<dbReference type="InterPro" id="IPR019658">
    <property type="entry name" value="DUF2515"/>
</dbReference>
<protein>
    <submittedName>
        <fullName evidence="1">DUF2515 domain-containing protein</fullName>
    </submittedName>
</protein>
<evidence type="ECO:0000313" key="2">
    <source>
        <dbReference type="Proteomes" id="UP000469125"/>
    </source>
</evidence>
<accession>A0A6N8FHS3</accession>
<dbReference type="Proteomes" id="UP000469125">
    <property type="component" value="Unassembled WGS sequence"/>
</dbReference>
<dbReference type="EMBL" id="WOCA01000001">
    <property type="protein sequence ID" value="MUK87299.1"/>
    <property type="molecule type" value="Genomic_DNA"/>
</dbReference>
<name>A0A6N8FHS3_9BACI</name>
<organism evidence="1 2">
    <name type="scientific">Ornithinibacillus caprae</name>
    <dbReference type="NCBI Taxonomy" id="2678566"/>
    <lineage>
        <taxon>Bacteria</taxon>
        <taxon>Bacillati</taxon>
        <taxon>Bacillota</taxon>
        <taxon>Bacilli</taxon>
        <taxon>Bacillales</taxon>
        <taxon>Bacillaceae</taxon>
        <taxon>Ornithinibacillus</taxon>
    </lineage>
</organism>